<dbReference type="RefSeq" id="WP_412442477.1">
    <property type="nucleotide sequence ID" value="NZ_CACRUT010000018.1"/>
</dbReference>
<accession>A0A6N3FBB3</accession>
<dbReference type="Gene3D" id="2.60.40.2370">
    <property type="entry name" value="NigD-like, C-terminal beta sandwich domain"/>
    <property type="match status" value="1"/>
</dbReference>
<reference evidence="2" key="1">
    <citation type="submission" date="2019-11" db="EMBL/GenBank/DDBJ databases">
        <authorList>
            <person name="Feng L."/>
        </authorList>
    </citation>
    <scope>NUCLEOTIDE SEQUENCE</scope>
    <source>
        <strain evidence="2">PclaraLFYP37</strain>
    </source>
</reference>
<dbReference type="AlphaFoldDB" id="A0A6N3FBB3"/>
<sequence>MKRHLRLKTDFPLFRFLPERWTACLFLIGCLCCTACGDDEEDGYAYPSLLTEFVEVYTDAKGNGTQFVTDNGKIYAINSPIQGLQPDAAYRLVCGYEVTADYQEGHPVAKIYTVETVNLLKQKEEPSDTDDPLAVASIWNGGNYLNLHLMPKTQGGTQEWGYRTDSTRSSHTGTIYHLSLYHRQPGDPYSYSTTVYASLPLLPLGLQEGDSIAFTILTFDGRKTWRFGF</sequence>
<protein>
    <submittedName>
        <fullName evidence="2">NigD-like protein</fullName>
    </submittedName>
</protein>
<dbReference type="Gene3D" id="2.40.50.500">
    <property type="entry name" value="NigD-like N-terminal OB domain"/>
    <property type="match status" value="1"/>
</dbReference>
<proteinExistence type="predicted"/>
<organism evidence="2">
    <name type="scientific">Paraprevotella clara</name>
    <dbReference type="NCBI Taxonomy" id="454154"/>
    <lineage>
        <taxon>Bacteria</taxon>
        <taxon>Pseudomonadati</taxon>
        <taxon>Bacteroidota</taxon>
        <taxon>Bacteroidia</taxon>
        <taxon>Bacteroidales</taxon>
        <taxon>Prevotellaceae</taxon>
        <taxon>Paraprevotella</taxon>
    </lineage>
</organism>
<gene>
    <name evidence="2" type="ORF">PCLFYP37_03112</name>
</gene>
<dbReference type="Pfam" id="PF17415">
    <property type="entry name" value="NigD_C"/>
    <property type="match status" value="1"/>
</dbReference>
<dbReference type="InterPro" id="IPR035376">
    <property type="entry name" value="NigD_C"/>
</dbReference>
<name>A0A6N3FBB3_9BACT</name>
<feature type="domain" description="NigD-like C-terminal" evidence="1">
    <location>
        <begin position="124"/>
        <end position="225"/>
    </location>
</feature>
<evidence type="ECO:0000259" key="1">
    <source>
        <dbReference type="Pfam" id="PF17415"/>
    </source>
</evidence>
<dbReference type="EMBL" id="CACRUT010000018">
    <property type="protein sequence ID" value="VYU49358.1"/>
    <property type="molecule type" value="Genomic_DNA"/>
</dbReference>
<evidence type="ECO:0000313" key="2">
    <source>
        <dbReference type="EMBL" id="VYU49358.1"/>
    </source>
</evidence>
<dbReference type="InterPro" id="IPR038179">
    <property type="entry name" value="NigD-like_N_sf"/>
</dbReference>
<dbReference type="InterPro" id="IPR038143">
    <property type="entry name" value="NigD-like_C_dom_sf"/>
</dbReference>